<comment type="caution">
    <text evidence="1">The sequence shown here is derived from an EMBL/GenBank/DDBJ whole genome shotgun (WGS) entry which is preliminary data.</text>
</comment>
<accession>A0ACB9J9M2</accession>
<keyword evidence="2" id="KW-1185">Reference proteome</keyword>
<name>A0ACB9J9M2_9ASTR</name>
<organism evidence="1 2">
    <name type="scientific">Smallanthus sonchifolius</name>
    <dbReference type="NCBI Taxonomy" id="185202"/>
    <lineage>
        <taxon>Eukaryota</taxon>
        <taxon>Viridiplantae</taxon>
        <taxon>Streptophyta</taxon>
        <taxon>Embryophyta</taxon>
        <taxon>Tracheophyta</taxon>
        <taxon>Spermatophyta</taxon>
        <taxon>Magnoliopsida</taxon>
        <taxon>eudicotyledons</taxon>
        <taxon>Gunneridae</taxon>
        <taxon>Pentapetalae</taxon>
        <taxon>asterids</taxon>
        <taxon>campanulids</taxon>
        <taxon>Asterales</taxon>
        <taxon>Asteraceae</taxon>
        <taxon>Asteroideae</taxon>
        <taxon>Heliantheae alliance</taxon>
        <taxon>Millerieae</taxon>
        <taxon>Smallanthus</taxon>
    </lineage>
</organism>
<protein>
    <submittedName>
        <fullName evidence="1">Uncharacterized protein</fullName>
    </submittedName>
</protein>
<reference evidence="2" key="1">
    <citation type="journal article" date="2022" name="Mol. Ecol. Resour.">
        <title>The genomes of chicory, endive, great burdock and yacon provide insights into Asteraceae palaeo-polyploidization history and plant inulin production.</title>
        <authorList>
            <person name="Fan W."/>
            <person name="Wang S."/>
            <person name="Wang H."/>
            <person name="Wang A."/>
            <person name="Jiang F."/>
            <person name="Liu H."/>
            <person name="Zhao H."/>
            <person name="Xu D."/>
            <person name="Zhang Y."/>
        </authorList>
    </citation>
    <scope>NUCLEOTIDE SEQUENCE [LARGE SCALE GENOMIC DNA]</scope>
    <source>
        <strain evidence="2">cv. Yunnan</strain>
    </source>
</reference>
<dbReference type="EMBL" id="CM042022">
    <property type="protein sequence ID" value="KAI3816643.1"/>
    <property type="molecule type" value="Genomic_DNA"/>
</dbReference>
<reference evidence="1 2" key="2">
    <citation type="journal article" date="2022" name="Mol. Ecol. Resour.">
        <title>The genomes of chicory, endive, great burdock and yacon provide insights into Asteraceae paleo-polyploidization history and plant inulin production.</title>
        <authorList>
            <person name="Fan W."/>
            <person name="Wang S."/>
            <person name="Wang H."/>
            <person name="Wang A."/>
            <person name="Jiang F."/>
            <person name="Liu H."/>
            <person name="Zhao H."/>
            <person name="Xu D."/>
            <person name="Zhang Y."/>
        </authorList>
    </citation>
    <scope>NUCLEOTIDE SEQUENCE [LARGE SCALE GENOMIC DNA]</scope>
    <source>
        <strain evidence="2">cv. Yunnan</strain>
        <tissue evidence="1">Leaves</tissue>
    </source>
</reference>
<gene>
    <name evidence="1" type="ORF">L1987_16346</name>
</gene>
<dbReference type="Proteomes" id="UP001056120">
    <property type="component" value="Linkage Group LG05"/>
</dbReference>
<proteinExistence type="predicted"/>
<evidence type="ECO:0000313" key="1">
    <source>
        <dbReference type="EMBL" id="KAI3816643.1"/>
    </source>
</evidence>
<evidence type="ECO:0000313" key="2">
    <source>
        <dbReference type="Proteomes" id="UP001056120"/>
    </source>
</evidence>
<sequence>MKILMHVPGGGVDIEGRPVMVVVGAHFLLRCLDLERFVLYVVKEFEPLIQKPYSIVYFHSAASLQVQPDLGFMRKLQQILGRKSQRNLHAIYILHPTFGQKAAILALQLLVDGMYMHSRQVYWGGVDIEGRPVMVVVGAHFLLRCLDLERFVLYVVKEFEPLIQKPYSIVYFHSAASLQVQPDLGFMRKLQQILGRKSQRNLHCGKRLYMLIDFSSFSVTFLARLGSERRERANRRSENKISSNFKLKELGFLRSSLFIPISNSLGNAQLS</sequence>